<name>A0A9X2JFN1_9BACT</name>
<protein>
    <submittedName>
        <fullName evidence="2">DinB family protein</fullName>
    </submittedName>
</protein>
<comment type="caution">
    <text evidence="2">The sequence shown here is derived from an EMBL/GenBank/DDBJ whole genome shotgun (WGS) entry which is preliminary data.</text>
</comment>
<sequence length="163" mass="17979">MNANQAIAATLDTSNFVLNSYFSDLTDEELISTPAEGCNPLAWQLGHLITSECRMLDMLVPGSAPELPEGFADKHSKEQSGNLDLANYYTKQEYQDLFEKVHTASKAALEKVTEDELDAPAPEAFRQLFPTTGAVWILLAMHGMMHAGQFVPVRRKLGKPVVI</sequence>
<dbReference type="Proteomes" id="UP001155241">
    <property type="component" value="Unassembled WGS sequence"/>
</dbReference>
<dbReference type="AlphaFoldDB" id="A0A9X2JFN1"/>
<dbReference type="InterPro" id="IPR034660">
    <property type="entry name" value="DinB/YfiT-like"/>
</dbReference>
<dbReference type="SUPFAM" id="SSF109854">
    <property type="entry name" value="DinB/YfiT-like putative metalloenzymes"/>
    <property type="match status" value="1"/>
</dbReference>
<evidence type="ECO:0000313" key="3">
    <source>
        <dbReference type="Proteomes" id="UP001155241"/>
    </source>
</evidence>
<dbReference type="Pfam" id="PF12867">
    <property type="entry name" value="DinB_2"/>
    <property type="match status" value="1"/>
</dbReference>
<dbReference type="InterPro" id="IPR024775">
    <property type="entry name" value="DinB-like"/>
</dbReference>
<dbReference type="EMBL" id="JAMXLR010000024">
    <property type="protein sequence ID" value="MCO6043467.1"/>
    <property type="molecule type" value="Genomic_DNA"/>
</dbReference>
<feature type="domain" description="DinB-like" evidence="1">
    <location>
        <begin position="18"/>
        <end position="149"/>
    </location>
</feature>
<gene>
    <name evidence="2" type="ORF">NG895_06070</name>
</gene>
<reference evidence="2" key="1">
    <citation type="submission" date="2022-06" db="EMBL/GenBank/DDBJ databases">
        <title>Aeoliella straminimaris, a novel planctomycete from sediments.</title>
        <authorList>
            <person name="Vitorino I.R."/>
            <person name="Lage O.M."/>
        </authorList>
    </citation>
    <scope>NUCLEOTIDE SEQUENCE</scope>
    <source>
        <strain evidence="2">ICT_H6.2</strain>
    </source>
</reference>
<dbReference type="RefSeq" id="WP_252851573.1">
    <property type="nucleotide sequence ID" value="NZ_JAMXLR010000024.1"/>
</dbReference>
<keyword evidence="3" id="KW-1185">Reference proteome</keyword>
<accession>A0A9X2JFN1</accession>
<organism evidence="2 3">
    <name type="scientific">Aeoliella straminimaris</name>
    <dbReference type="NCBI Taxonomy" id="2954799"/>
    <lineage>
        <taxon>Bacteria</taxon>
        <taxon>Pseudomonadati</taxon>
        <taxon>Planctomycetota</taxon>
        <taxon>Planctomycetia</taxon>
        <taxon>Pirellulales</taxon>
        <taxon>Lacipirellulaceae</taxon>
        <taxon>Aeoliella</taxon>
    </lineage>
</organism>
<evidence type="ECO:0000259" key="1">
    <source>
        <dbReference type="Pfam" id="PF12867"/>
    </source>
</evidence>
<proteinExistence type="predicted"/>
<evidence type="ECO:0000313" key="2">
    <source>
        <dbReference type="EMBL" id="MCO6043467.1"/>
    </source>
</evidence>
<dbReference type="Gene3D" id="1.20.120.450">
    <property type="entry name" value="dinb family like domain"/>
    <property type="match status" value="1"/>
</dbReference>